<feature type="domain" description="Inositol polyphosphate-related phosphatase" evidence="2">
    <location>
        <begin position="402"/>
        <end position="744"/>
    </location>
</feature>
<keyword evidence="4" id="KW-1185">Reference proteome</keyword>
<dbReference type="Pfam" id="PF22669">
    <property type="entry name" value="Exo_endo_phos2"/>
    <property type="match status" value="1"/>
</dbReference>
<dbReference type="AlphaFoldDB" id="A0ABD3FMQ9"/>
<feature type="region of interest" description="Disordered" evidence="1">
    <location>
        <begin position="315"/>
        <end position="353"/>
    </location>
</feature>
<dbReference type="InterPro" id="IPR046985">
    <property type="entry name" value="IP5"/>
</dbReference>
<evidence type="ECO:0000313" key="4">
    <source>
        <dbReference type="Proteomes" id="UP001632037"/>
    </source>
</evidence>
<reference evidence="3 4" key="1">
    <citation type="submission" date="2024-09" db="EMBL/GenBank/DDBJ databases">
        <title>Genome sequencing and assembly of Phytophthora oleae, isolate VK10A, causative agent of rot of olive drupes.</title>
        <authorList>
            <person name="Conti Taguali S."/>
            <person name="Riolo M."/>
            <person name="La Spada F."/>
            <person name="Cacciola S.O."/>
            <person name="Dionisio G."/>
        </authorList>
    </citation>
    <scope>NUCLEOTIDE SEQUENCE [LARGE SCALE GENOMIC DNA]</scope>
    <source>
        <strain evidence="3 4">VK10A</strain>
    </source>
</reference>
<feature type="compositionally biased region" description="Basic residues" evidence="1">
    <location>
        <begin position="326"/>
        <end position="335"/>
    </location>
</feature>
<comment type="caution">
    <text evidence="3">The sequence shown here is derived from an EMBL/GenBank/DDBJ whole genome shotgun (WGS) entry which is preliminary data.</text>
</comment>
<gene>
    <name evidence="3" type="ORF">V7S43_007245</name>
</gene>
<name>A0ABD3FMQ9_9STRA</name>
<dbReference type="PANTHER" id="PTHR11200:SF275">
    <property type="entry name" value="LD06095P"/>
    <property type="match status" value="1"/>
</dbReference>
<feature type="compositionally biased region" description="Pro residues" evidence="1">
    <location>
        <begin position="142"/>
        <end position="156"/>
    </location>
</feature>
<dbReference type="EMBL" id="JBIMZQ010000013">
    <property type="protein sequence ID" value="KAL3667692.1"/>
    <property type="molecule type" value="Genomic_DNA"/>
</dbReference>
<organism evidence="3 4">
    <name type="scientific">Phytophthora oleae</name>
    <dbReference type="NCBI Taxonomy" id="2107226"/>
    <lineage>
        <taxon>Eukaryota</taxon>
        <taxon>Sar</taxon>
        <taxon>Stramenopiles</taxon>
        <taxon>Oomycota</taxon>
        <taxon>Peronosporomycetes</taxon>
        <taxon>Peronosporales</taxon>
        <taxon>Peronosporaceae</taxon>
        <taxon>Phytophthora</taxon>
    </lineage>
</organism>
<dbReference type="PROSITE" id="PS50096">
    <property type="entry name" value="IQ"/>
    <property type="match status" value="2"/>
</dbReference>
<dbReference type="InterPro" id="IPR036691">
    <property type="entry name" value="Endo/exonu/phosph_ase_sf"/>
</dbReference>
<dbReference type="SMART" id="SM00128">
    <property type="entry name" value="IPPc"/>
    <property type="match status" value="1"/>
</dbReference>
<protein>
    <recommendedName>
        <fullName evidence="2">Inositol polyphosphate-related phosphatase domain-containing protein</fullName>
    </recommendedName>
</protein>
<evidence type="ECO:0000256" key="1">
    <source>
        <dbReference type="SAM" id="MobiDB-lite"/>
    </source>
</evidence>
<accession>A0ABD3FMQ9</accession>
<feature type="region of interest" description="Disordered" evidence="1">
    <location>
        <begin position="89"/>
        <end position="160"/>
    </location>
</feature>
<dbReference type="PANTHER" id="PTHR11200">
    <property type="entry name" value="INOSITOL 5-PHOSPHATASE"/>
    <property type="match status" value="1"/>
</dbReference>
<evidence type="ECO:0000259" key="2">
    <source>
        <dbReference type="SMART" id="SM00128"/>
    </source>
</evidence>
<dbReference type="InterPro" id="IPR000300">
    <property type="entry name" value="IPPc"/>
</dbReference>
<dbReference type="Gene3D" id="3.60.10.10">
    <property type="entry name" value="Endonuclease/exonuclease/phosphatase"/>
    <property type="match status" value="1"/>
</dbReference>
<feature type="compositionally biased region" description="Polar residues" evidence="1">
    <location>
        <begin position="109"/>
        <end position="119"/>
    </location>
</feature>
<dbReference type="Proteomes" id="UP001632037">
    <property type="component" value="Unassembled WGS sequence"/>
</dbReference>
<sequence length="776" mass="86430">MTRSGTESLIETAQEIPTIMRAKVAQEAVEYPPEIVPKKLTSSTLTKSTNAAASTIQKALKKNYKKCKKMFRQSPRVFAEEVVTPPTILEDDTSGQIPITAASDEFNTDAASQDNNSPLERTIETAPSPEREEMRKSIVPPLILPEKPPGSPPPPRLRSLSSSSCSSSCCSASSCSSYSCSCSCSSATSSASEADSRHQRSSRSKRTSRTERSVRDRRRKSRRHTGRSSRGHSHRSSGPPSSLLTVVSNELPKKYGEVHHFMATRIQALIRGVIGRAKALQRGVEIDEELKEEALHELQQEAVIRIQTRTRGVLVRKKMPISDKERRRRRRKRSQLRNSVSPSRFSEEEQSVEQMGVYADPDEVGEWPKEVDLELLDDWQELNQPATVSGDTVTESQFLSVGRLRVFCGTWNMHAKKPTDDLRLWIRLNKYHIVAVGSEECVNSIAKSVVFTSKKSWEDQLRSTLGDDYILVASHALTAIHNIVFVHNSLLPLLGNIQSDAVATGLGNQLGNKGGVGIAFTIGATSFAFINSHFEAHQRNVSKRNGNFDRINHELRLSPTGAISSPTSAVSVAPSPVAAKSESLNGLGRTSANRFSMPTVTVGGAGPAKRTTSERFDRVFWYGDLNYRINGTRRMVDTLLLRNQYEVLYANDQLQREMKAGNVFAHFQEGLLHFRPTYKFDKRSDTYDSSSKQRIPSWTDRVLYLSNDKVHDVELLSYRSQTDFRTSDHRPVCAIFQVNFKAAGTVDFLQSPRLSSGNENGLPEENRAISQACTVQ</sequence>
<dbReference type="SUPFAM" id="SSF56219">
    <property type="entry name" value="DNase I-like"/>
    <property type="match status" value="1"/>
</dbReference>
<feature type="compositionally biased region" description="Basic residues" evidence="1">
    <location>
        <begin position="215"/>
        <end position="235"/>
    </location>
</feature>
<evidence type="ECO:0000313" key="3">
    <source>
        <dbReference type="EMBL" id="KAL3667692.1"/>
    </source>
</evidence>
<feature type="region of interest" description="Disordered" evidence="1">
    <location>
        <begin position="755"/>
        <end position="776"/>
    </location>
</feature>
<proteinExistence type="predicted"/>
<feature type="region of interest" description="Disordered" evidence="1">
    <location>
        <begin position="188"/>
        <end position="244"/>
    </location>
</feature>